<dbReference type="Proteomes" id="UP000230069">
    <property type="component" value="Unassembled WGS sequence"/>
</dbReference>
<keyword evidence="2" id="KW-1185">Reference proteome</keyword>
<protein>
    <submittedName>
        <fullName evidence="1">Uncharacterized protein</fullName>
    </submittedName>
</protein>
<accession>A0A2G5FAZ7</accession>
<dbReference type="InParanoid" id="A0A2G5FAZ7"/>
<gene>
    <name evidence="1" type="ORF">AQUCO_00100574v1</name>
</gene>
<reference evidence="1 2" key="1">
    <citation type="submission" date="2017-09" db="EMBL/GenBank/DDBJ databases">
        <title>WGS assembly of Aquilegia coerulea Goldsmith.</title>
        <authorList>
            <person name="Hodges S."/>
            <person name="Kramer E."/>
            <person name="Nordborg M."/>
            <person name="Tomkins J."/>
            <person name="Borevitz J."/>
            <person name="Derieg N."/>
            <person name="Yan J."/>
            <person name="Mihaltcheva S."/>
            <person name="Hayes R.D."/>
            <person name="Rokhsar D."/>
        </authorList>
    </citation>
    <scope>NUCLEOTIDE SEQUENCE [LARGE SCALE GENOMIC DNA]</scope>
    <source>
        <strain evidence="2">cv. Goldsmith</strain>
    </source>
</reference>
<evidence type="ECO:0000313" key="1">
    <source>
        <dbReference type="EMBL" id="PIA65174.1"/>
    </source>
</evidence>
<organism evidence="1 2">
    <name type="scientific">Aquilegia coerulea</name>
    <name type="common">Rocky mountain columbine</name>
    <dbReference type="NCBI Taxonomy" id="218851"/>
    <lineage>
        <taxon>Eukaryota</taxon>
        <taxon>Viridiplantae</taxon>
        <taxon>Streptophyta</taxon>
        <taxon>Embryophyta</taxon>
        <taxon>Tracheophyta</taxon>
        <taxon>Spermatophyta</taxon>
        <taxon>Magnoliopsida</taxon>
        <taxon>Ranunculales</taxon>
        <taxon>Ranunculaceae</taxon>
        <taxon>Thalictroideae</taxon>
        <taxon>Aquilegia</taxon>
    </lineage>
</organism>
<sequence length="72" mass="7946">MNPHTCNCATQTLSHQCINSPSSDYARKLVSLSKVLSYKSNIIRDLNSKLISSSFILSKVSSTTFKNPVINL</sequence>
<proteinExistence type="predicted"/>
<evidence type="ECO:0000313" key="2">
    <source>
        <dbReference type="Proteomes" id="UP000230069"/>
    </source>
</evidence>
<dbReference type="EMBL" id="KZ305018">
    <property type="protein sequence ID" value="PIA65174.1"/>
    <property type="molecule type" value="Genomic_DNA"/>
</dbReference>
<name>A0A2G5FAZ7_AQUCA</name>
<dbReference type="AlphaFoldDB" id="A0A2G5FAZ7"/>